<keyword evidence="2" id="KW-0521">NADP</keyword>
<proteinExistence type="inferred from homology"/>
<comment type="caution">
    <text evidence="8">The sequence shown here is derived from an EMBL/GenBank/DDBJ whole genome shotgun (WGS) entry which is preliminary data.</text>
</comment>
<dbReference type="CDD" id="cd19071">
    <property type="entry name" value="AKR_AKR1-5-like"/>
    <property type="match status" value="1"/>
</dbReference>
<name>A0A423WBZ1_9PEZI</name>
<sequence length="318" mass="35282">MAVNVPQFRLHNGVTIPSVGLGCWMGGPGGGERAYKMVIEALKIGYRHIDEASGYQNEEEVGRAIRDSGVPRKDIFVTTKLNNTDHHRVREAFDKSLAALDIEYIDLWLLHWPQAVVDGKTLHPTERPTINETWAEMVKVLDTGKVRAIGVANFGVPLLKSLLESSTVVPTVNQIELHPLLPQENTRKFAAEHGIIVTAYSPLGQPWPGEVSPLLTEESVVRVAKKLGITEAQVVLSWGVQHGIVVIPKSENPERLKANITLVKLDDADLKAIDEVHKKPDQHRSLIKYHIPPGSVYEWTYEQLGWDMITGSEGRGKA</sequence>
<evidence type="ECO:0000256" key="5">
    <source>
        <dbReference type="PIRSR" id="PIRSR000097-2"/>
    </source>
</evidence>
<evidence type="ECO:0000256" key="6">
    <source>
        <dbReference type="PIRSR" id="PIRSR000097-3"/>
    </source>
</evidence>
<keyword evidence="9" id="KW-1185">Reference proteome</keyword>
<dbReference type="InterPro" id="IPR020471">
    <property type="entry name" value="AKR"/>
</dbReference>
<dbReference type="Proteomes" id="UP000285146">
    <property type="component" value="Unassembled WGS sequence"/>
</dbReference>
<evidence type="ECO:0000256" key="3">
    <source>
        <dbReference type="ARBA" id="ARBA00023002"/>
    </source>
</evidence>
<dbReference type="PRINTS" id="PR00069">
    <property type="entry name" value="ALDKETRDTASE"/>
</dbReference>
<evidence type="ECO:0000313" key="8">
    <source>
        <dbReference type="EMBL" id="ROW00892.1"/>
    </source>
</evidence>
<feature type="site" description="Lowers pKa of active site Tyr" evidence="6">
    <location>
        <position position="80"/>
    </location>
</feature>
<evidence type="ECO:0000256" key="4">
    <source>
        <dbReference type="PIRSR" id="PIRSR000097-1"/>
    </source>
</evidence>
<comment type="similarity">
    <text evidence="1">Belongs to the aldo/keto reductase family.</text>
</comment>
<dbReference type="FunFam" id="3.20.20.100:FF:000002">
    <property type="entry name" value="2,5-diketo-D-gluconic acid reductase A"/>
    <property type="match status" value="1"/>
</dbReference>
<dbReference type="InParanoid" id="A0A423WBZ1"/>
<feature type="domain" description="NADP-dependent oxidoreductase" evidence="7">
    <location>
        <begin position="20"/>
        <end position="276"/>
    </location>
</feature>
<dbReference type="PANTHER" id="PTHR43827:SF3">
    <property type="entry name" value="NADP-DEPENDENT OXIDOREDUCTASE DOMAIN-CONTAINING PROTEIN"/>
    <property type="match status" value="1"/>
</dbReference>
<dbReference type="PIRSF" id="PIRSF000097">
    <property type="entry name" value="AKR"/>
    <property type="match status" value="1"/>
</dbReference>
<dbReference type="GO" id="GO:0016616">
    <property type="term" value="F:oxidoreductase activity, acting on the CH-OH group of donors, NAD or NADP as acceptor"/>
    <property type="evidence" value="ECO:0007669"/>
    <property type="project" value="UniProtKB-ARBA"/>
</dbReference>
<gene>
    <name evidence="8" type="ORF">VPNG_08309</name>
</gene>
<dbReference type="STRING" id="1230097.A0A423WBZ1"/>
<reference evidence="8 9" key="1">
    <citation type="submission" date="2015-09" db="EMBL/GenBank/DDBJ databases">
        <title>Host preference determinants of Valsa canker pathogens revealed by comparative genomics.</title>
        <authorList>
            <person name="Yin Z."/>
            <person name="Huang L."/>
        </authorList>
    </citation>
    <scope>NUCLEOTIDE SEQUENCE [LARGE SCALE GENOMIC DNA]</scope>
    <source>
        <strain evidence="8 9">SXYLt</strain>
    </source>
</reference>
<accession>A0A423WBZ1</accession>
<evidence type="ECO:0000259" key="7">
    <source>
        <dbReference type="Pfam" id="PF00248"/>
    </source>
</evidence>
<dbReference type="Gene3D" id="3.20.20.100">
    <property type="entry name" value="NADP-dependent oxidoreductase domain"/>
    <property type="match status" value="1"/>
</dbReference>
<dbReference type="SUPFAM" id="SSF51430">
    <property type="entry name" value="NAD(P)-linked oxidoreductase"/>
    <property type="match status" value="1"/>
</dbReference>
<evidence type="ECO:0000256" key="2">
    <source>
        <dbReference type="ARBA" id="ARBA00022857"/>
    </source>
</evidence>
<evidence type="ECO:0000256" key="1">
    <source>
        <dbReference type="ARBA" id="ARBA00007905"/>
    </source>
</evidence>
<dbReference type="PANTHER" id="PTHR43827">
    <property type="entry name" value="2,5-DIKETO-D-GLUCONIC ACID REDUCTASE"/>
    <property type="match status" value="1"/>
</dbReference>
<feature type="active site" description="Proton donor" evidence="4">
    <location>
        <position position="55"/>
    </location>
</feature>
<dbReference type="AlphaFoldDB" id="A0A423WBZ1"/>
<keyword evidence="3" id="KW-0560">Oxidoreductase</keyword>
<feature type="binding site" evidence="5">
    <location>
        <position position="111"/>
    </location>
    <ligand>
        <name>substrate</name>
    </ligand>
</feature>
<evidence type="ECO:0000313" key="9">
    <source>
        <dbReference type="Proteomes" id="UP000285146"/>
    </source>
</evidence>
<dbReference type="InterPro" id="IPR023210">
    <property type="entry name" value="NADP_OxRdtase_dom"/>
</dbReference>
<dbReference type="EMBL" id="LKEB01000055">
    <property type="protein sequence ID" value="ROW00892.1"/>
    <property type="molecule type" value="Genomic_DNA"/>
</dbReference>
<dbReference type="Pfam" id="PF00248">
    <property type="entry name" value="Aldo_ket_red"/>
    <property type="match status" value="1"/>
</dbReference>
<dbReference type="InterPro" id="IPR036812">
    <property type="entry name" value="NAD(P)_OxRdtase_dom_sf"/>
</dbReference>
<dbReference type="OrthoDB" id="5945798at2759"/>
<protein>
    <recommendedName>
        <fullName evidence="7">NADP-dependent oxidoreductase domain-containing protein</fullName>
    </recommendedName>
</protein>
<organism evidence="8 9">
    <name type="scientific">Cytospora leucostoma</name>
    <dbReference type="NCBI Taxonomy" id="1230097"/>
    <lineage>
        <taxon>Eukaryota</taxon>
        <taxon>Fungi</taxon>
        <taxon>Dikarya</taxon>
        <taxon>Ascomycota</taxon>
        <taxon>Pezizomycotina</taxon>
        <taxon>Sordariomycetes</taxon>
        <taxon>Sordariomycetidae</taxon>
        <taxon>Diaporthales</taxon>
        <taxon>Cytosporaceae</taxon>
        <taxon>Cytospora</taxon>
    </lineage>
</organism>